<protein>
    <recommendedName>
        <fullName evidence="3">DUF2505 domain-containing protein</fullName>
    </recommendedName>
</protein>
<reference evidence="1 2" key="1">
    <citation type="submission" date="2018-04" db="EMBL/GenBank/DDBJ databases">
        <title>Genome of Nocardioides gansuensis WSJ-1.</title>
        <authorList>
            <person name="Wu S."/>
            <person name="Wang G."/>
        </authorList>
    </citation>
    <scope>NUCLEOTIDE SEQUENCE [LARGE SCALE GENOMIC DNA]</scope>
    <source>
        <strain evidence="1 2">WSJ-1</strain>
    </source>
</reference>
<dbReference type="Proteomes" id="UP000246018">
    <property type="component" value="Unassembled WGS sequence"/>
</dbReference>
<dbReference type="Pfam" id="PF10698">
    <property type="entry name" value="DUF2505"/>
    <property type="match status" value="1"/>
</dbReference>
<sequence>MLWSDDLPSDMMSAMKFHKEIRFTGDLDTVFAMLTDKAFREKVAETAGADTWQVTVEERGDGVQAVVDTSQSTAGFPGPAVKVLGSHFDIHQEEDWTSRTEGTMLVTIPGKPGTVRGTVTLRQDGSEVVQTIDADIKVSIPLVGGKIEKLIGSAVGSVLKTQQSVGADWLAG</sequence>
<name>A0A2T8F778_9ACTN</name>
<dbReference type="EMBL" id="QDGZ01000007">
    <property type="protein sequence ID" value="PVG81571.1"/>
    <property type="molecule type" value="Genomic_DNA"/>
</dbReference>
<dbReference type="AlphaFoldDB" id="A0A2T8F778"/>
<evidence type="ECO:0000313" key="1">
    <source>
        <dbReference type="EMBL" id="PVG81571.1"/>
    </source>
</evidence>
<proteinExistence type="predicted"/>
<dbReference type="InterPro" id="IPR019639">
    <property type="entry name" value="DUF2505"/>
</dbReference>
<keyword evidence="2" id="KW-1185">Reference proteome</keyword>
<comment type="caution">
    <text evidence="1">The sequence shown here is derived from an EMBL/GenBank/DDBJ whole genome shotgun (WGS) entry which is preliminary data.</text>
</comment>
<gene>
    <name evidence="1" type="ORF">DDE18_16305</name>
</gene>
<organism evidence="1 2">
    <name type="scientific">Nocardioides gansuensis</name>
    <dbReference type="NCBI Taxonomy" id="2138300"/>
    <lineage>
        <taxon>Bacteria</taxon>
        <taxon>Bacillati</taxon>
        <taxon>Actinomycetota</taxon>
        <taxon>Actinomycetes</taxon>
        <taxon>Propionibacteriales</taxon>
        <taxon>Nocardioidaceae</taxon>
        <taxon>Nocardioides</taxon>
    </lineage>
</organism>
<evidence type="ECO:0000313" key="2">
    <source>
        <dbReference type="Proteomes" id="UP000246018"/>
    </source>
</evidence>
<evidence type="ECO:0008006" key="3">
    <source>
        <dbReference type="Google" id="ProtNLM"/>
    </source>
</evidence>
<accession>A0A2T8F778</accession>